<dbReference type="STRING" id="1231392.OCGS_1889"/>
<dbReference type="Pfam" id="PF06094">
    <property type="entry name" value="GGACT"/>
    <property type="match status" value="1"/>
</dbReference>
<evidence type="ECO:0000259" key="1">
    <source>
        <dbReference type="Pfam" id="PF06094"/>
    </source>
</evidence>
<keyword evidence="3" id="KW-1185">Reference proteome</keyword>
<dbReference type="SUPFAM" id="SSF110857">
    <property type="entry name" value="Gamma-glutamyl cyclotransferase-like"/>
    <property type="match status" value="1"/>
</dbReference>
<evidence type="ECO:0000313" key="3">
    <source>
        <dbReference type="Proteomes" id="UP000006765"/>
    </source>
</evidence>
<dbReference type="AlphaFoldDB" id="K2H8J1"/>
<dbReference type="RefSeq" id="WP_007427041.1">
    <property type="nucleotide sequence ID" value="NZ_AMGO01000046.1"/>
</dbReference>
<reference evidence="2 3" key="1">
    <citation type="journal article" date="2012" name="J. Bacteriol.">
        <title>Draft Genome Sequence of Oceaniovalibus guishaninsula JLT2003T.</title>
        <authorList>
            <person name="Tang K."/>
            <person name="Liu K."/>
            <person name="Jiao N."/>
        </authorList>
    </citation>
    <scope>NUCLEOTIDE SEQUENCE [LARGE SCALE GENOMIC DNA]</scope>
    <source>
        <strain evidence="2 3">JLT2003</strain>
    </source>
</reference>
<proteinExistence type="predicted"/>
<organism evidence="2 3">
    <name type="scientific">Oceaniovalibus guishaninsula JLT2003</name>
    <dbReference type="NCBI Taxonomy" id="1231392"/>
    <lineage>
        <taxon>Bacteria</taxon>
        <taxon>Pseudomonadati</taxon>
        <taxon>Pseudomonadota</taxon>
        <taxon>Alphaproteobacteria</taxon>
        <taxon>Rhodobacterales</taxon>
        <taxon>Roseobacteraceae</taxon>
        <taxon>Oceaniovalibus</taxon>
    </lineage>
</organism>
<comment type="caution">
    <text evidence="2">The sequence shown here is derived from an EMBL/GenBank/DDBJ whole genome shotgun (WGS) entry which is preliminary data.</text>
</comment>
<dbReference type="EMBL" id="AMGO01000046">
    <property type="protein sequence ID" value="EKE43908.1"/>
    <property type="molecule type" value="Genomic_DNA"/>
</dbReference>
<dbReference type="PATRIC" id="fig|1231392.3.peg.1899"/>
<dbReference type="Gene3D" id="3.10.490.10">
    <property type="entry name" value="Gamma-glutamyl cyclotransferase-like"/>
    <property type="match status" value="1"/>
</dbReference>
<dbReference type="InterPro" id="IPR009288">
    <property type="entry name" value="AIG2-like_dom"/>
</dbReference>
<feature type="domain" description="Gamma-glutamylcyclotransferase AIG2-like" evidence="1">
    <location>
        <begin position="7"/>
        <end position="101"/>
    </location>
</feature>
<dbReference type="Proteomes" id="UP000006765">
    <property type="component" value="Unassembled WGS sequence"/>
</dbReference>
<dbReference type="InterPro" id="IPR013024">
    <property type="entry name" value="GGCT-like"/>
</dbReference>
<dbReference type="eggNOG" id="COG3703">
    <property type="taxonomic scope" value="Bacteria"/>
</dbReference>
<dbReference type="CDD" id="cd06661">
    <property type="entry name" value="GGCT_like"/>
    <property type="match status" value="1"/>
</dbReference>
<sequence>MTDPHFFGYGSLVNLTTHDYAPARPAILHGWRRVWRTTDRRRAAFLTAVPAPGHAVEGMIAPVPGADWQALDTREAGYDRLPAPRVDHGLRADTTIAVYAIPAHHALPGPARPVLLSYLDVVVQGYARQFGAEGVARFFATTDGWGAVADDRAAPLYPRARRLDPAETALVDTHLAALGVPCVAPEDAGLADGLRRPAP</sequence>
<evidence type="ECO:0000313" key="2">
    <source>
        <dbReference type="EMBL" id="EKE43908.1"/>
    </source>
</evidence>
<gene>
    <name evidence="2" type="ORF">OCGS_1889</name>
</gene>
<protein>
    <recommendedName>
        <fullName evidence="1">Gamma-glutamylcyclotransferase AIG2-like domain-containing protein</fullName>
    </recommendedName>
</protein>
<accession>K2H8J1</accession>
<dbReference type="InterPro" id="IPR036568">
    <property type="entry name" value="GGCT-like_sf"/>
</dbReference>
<name>K2H8J1_9RHOB</name>
<dbReference type="OrthoDB" id="5567366at2"/>